<name>A0A5N5P4Q0_9ROSI</name>
<dbReference type="Gene3D" id="3.40.50.1110">
    <property type="entry name" value="SGNH hydrolase"/>
    <property type="match status" value="1"/>
</dbReference>
<organism evidence="4 5">
    <name type="scientific">Salix brachista</name>
    <dbReference type="NCBI Taxonomy" id="2182728"/>
    <lineage>
        <taxon>Eukaryota</taxon>
        <taxon>Viridiplantae</taxon>
        <taxon>Streptophyta</taxon>
        <taxon>Embryophyta</taxon>
        <taxon>Tracheophyta</taxon>
        <taxon>Spermatophyta</taxon>
        <taxon>Magnoliopsida</taxon>
        <taxon>eudicotyledons</taxon>
        <taxon>Gunneridae</taxon>
        <taxon>Pentapetalae</taxon>
        <taxon>rosids</taxon>
        <taxon>fabids</taxon>
        <taxon>Malpighiales</taxon>
        <taxon>Salicaceae</taxon>
        <taxon>Saliceae</taxon>
        <taxon>Salix</taxon>
    </lineage>
</organism>
<keyword evidence="3" id="KW-1133">Transmembrane helix</keyword>
<evidence type="ECO:0000313" key="5">
    <source>
        <dbReference type="Proteomes" id="UP000326939"/>
    </source>
</evidence>
<feature type="transmembrane region" description="Helical" evidence="3">
    <location>
        <begin position="404"/>
        <end position="423"/>
    </location>
</feature>
<dbReference type="PANTHER" id="PTHR22835">
    <property type="entry name" value="ZINC FINGER FYVE DOMAIN CONTAINING PROTEIN"/>
    <property type="match status" value="1"/>
</dbReference>
<sequence>MQCIKHTQTGAVWIQRAIYNLGTSISDTGNSAVDNPSTWQAKFPYGETIHEATGRPSDGLLIIDYIAKSADLPLVVPYKNLSAAHLSACHGVNFAYSGATALSKEALAKKNITLELTNPSLDVQLGWLDDYFDGFCHNVKENCTKALSSSLFMMNFGTNDYGSAFRQNHSMEEIKKNNLVSDVVEAMKQALKKIISRGARKVLVFGVALDGCRPISLAMQSANKSATYDRFGCVRDNNDFCKYHNEVLQEGLKELREQHPDVQIVYGDLYNAMQSVFDNFKSLGFKSLTKACCDVESREKAKAIQYKDKLCGAHGTIVCPKPEEYVYWDNAHWTQKANQLAAGQLDHSRHLPQAREQLLQLIMSSSTTAMHAAMSFLNFVLLALLQLKYQNKEISPFEAHGTIMLLYILTSIIYSTALIALLLRAHQLPEIPCLATLEHISLLSGALACALLLLILAPPFGYFLLAFCGVLVLVKALLGSYQQIVGQLLDVAAISERPRDLILKVFHRSGRQEARDQAHAMASVCFQKYWIRHLLQIIC</sequence>
<evidence type="ECO:0000313" key="4">
    <source>
        <dbReference type="EMBL" id="KAB5574469.1"/>
    </source>
</evidence>
<dbReference type="Proteomes" id="UP000326939">
    <property type="component" value="Chromosome 1"/>
</dbReference>
<reference evidence="5" key="1">
    <citation type="journal article" date="2019" name="Gigascience">
        <title>De novo genome assembly of the endangered Acer yangbiense, a plant species with extremely small populations endemic to Yunnan Province, China.</title>
        <authorList>
            <person name="Yang J."/>
            <person name="Wariss H.M."/>
            <person name="Tao L."/>
            <person name="Zhang R."/>
            <person name="Yun Q."/>
            <person name="Hollingsworth P."/>
            <person name="Dao Z."/>
            <person name="Luo G."/>
            <person name="Guo H."/>
            <person name="Ma Y."/>
            <person name="Sun W."/>
        </authorList>
    </citation>
    <scope>NUCLEOTIDE SEQUENCE [LARGE SCALE GENOMIC DNA]</scope>
    <source>
        <strain evidence="5">cv. br00</strain>
    </source>
</reference>
<accession>A0A5N5P4Q0</accession>
<feature type="transmembrane region" description="Helical" evidence="3">
    <location>
        <begin position="358"/>
        <end position="384"/>
    </location>
</feature>
<dbReference type="GO" id="GO:0016788">
    <property type="term" value="F:hydrolase activity, acting on ester bonds"/>
    <property type="evidence" value="ECO:0007669"/>
    <property type="project" value="InterPro"/>
</dbReference>
<keyword evidence="5" id="KW-1185">Reference proteome</keyword>
<gene>
    <name evidence="4" type="ORF">DKX38_001663</name>
</gene>
<comment type="caution">
    <text evidence="4">The sequence shown here is derived from an EMBL/GenBank/DDBJ whole genome shotgun (WGS) entry which is preliminary data.</text>
</comment>
<keyword evidence="3" id="KW-0472">Membrane</keyword>
<dbReference type="SUPFAM" id="SSF52266">
    <property type="entry name" value="SGNH hydrolase"/>
    <property type="match status" value="1"/>
</dbReference>
<comment type="similarity">
    <text evidence="1">Belongs to the 'GDSL' lipolytic enzyme family.</text>
</comment>
<dbReference type="PANTHER" id="PTHR22835:SF675">
    <property type="entry name" value="ESTER HYDROLASE, PUTATIVE-RELATED"/>
    <property type="match status" value="1"/>
</dbReference>
<dbReference type="InterPro" id="IPR036514">
    <property type="entry name" value="SGNH_hydro_sf"/>
</dbReference>
<dbReference type="EMBL" id="VDCV01000001">
    <property type="protein sequence ID" value="KAB5574469.1"/>
    <property type="molecule type" value="Genomic_DNA"/>
</dbReference>
<proteinExistence type="inferred from homology"/>
<protein>
    <submittedName>
        <fullName evidence="4">Uncharacterized protein</fullName>
    </submittedName>
</protein>
<dbReference type="InterPro" id="IPR001087">
    <property type="entry name" value="GDSL"/>
</dbReference>
<evidence type="ECO:0000256" key="3">
    <source>
        <dbReference type="SAM" id="Phobius"/>
    </source>
</evidence>
<keyword evidence="3" id="KW-0812">Transmembrane</keyword>
<evidence type="ECO:0000256" key="1">
    <source>
        <dbReference type="ARBA" id="ARBA00008668"/>
    </source>
</evidence>
<dbReference type="Pfam" id="PF00657">
    <property type="entry name" value="Lipase_GDSL"/>
    <property type="match status" value="1"/>
</dbReference>
<dbReference type="AlphaFoldDB" id="A0A5N5P4Q0"/>
<feature type="transmembrane region" description="Helical" evidence="3">
    <location>
        <begin position="435"/>
        <end position="454"/>
    </location>
</feature>
<keyword evidence="2" id="KW-0325">Glycoprotein</keyword>
<evidence type="ECO:0000256" key="2">
    <source>
        <dbReference type="ARBA" id="ARBA00023180"/>
    </source>
</evidence>